<comment type="caution">
    <text evidence="2">The sequence shown here is derived from an EMBL/GenBank/DDBJ whole genome shotgun (WGS) entry which is preliminary data.</text>
</comment>
<dbReference type="EMBL" id="VYZD01000922">
    <property type="protein sequence ID" value="NWR92912.1"/>
    <property type="molecule type" value="Genomic_DNA"/>
</dbReference>
<dbReference type="Proteomes" id="UP000529852">
    <property type="component" value="Unassembled WGS sequence"/>
</dbReference>
<dbReference type="PANTHER" id="PTHR15225">
    <property type="entry name" value="INTERFERON-INDUCED PROTEIN 35/NMI N-MYC/STAT INTERACTING PROTEIN"/>
    <property type="match status" value="1"/>
</dbReference>
<feature type="region of interest" description="Disordered" evidence="1">
    <location>
        <begin position="72"/>
        <end position="99"/>
    </location>
</feature>
<evidence type="ECO:0000313" key="3">
    <source>
        <dbReference type="Proteomes" id="UP000529852"/>
    </source>
</evidence>
<reference evidence="2 3" key="1">
    <citation type="submission" date="2019-09" db="EMBL/GenBank/DDBJ databases">
        <title>Bird 10,000 Genomes (B10K) Project - Family phase.</title>
        <authorList>
            <person name="Zhang G."/>
        </authorList>
    </citation>
    <scope>NUCLEOTIDE SEQUENCE [LARGE SCALE GENOMIC DNA]</scope>
    <source>
        <strain evidence="2">B10K-DU-003-06</strain>
    </source>
</reference>
<feature type="non-terminal residue" evidence="2">
    <location>
        <position position="240"/>
    </location>
</feature>
<sequence length="240" mass="27261">QVFISVTSVLDMSVFKDQLVLEDLVKDMKKQSMDLSFGPLQSNGQVIVQGSFPALQVLTDFLLKKAESLSEKDSTEESKSHQRLRRRRLQEHRSTAETRNSVCDAHGGEKQVVVLDTDIYHYMKHFLPRLFQGKDGVVISDVTDGDITTVCVGNAAEARAGLVSSARKDLEDWSMKLHSTLRKERISFKEHSREEKHQYQRACESLKAHYPQVLVMPFDTHIEVIGPSSDIFKLTKEVSR</sequence>
<protein>
    <submittedName>
        <fullName evidence="2">RBM43 protein</fullName>
    </submittedName>
</protein>
<gene>
    <name evidence="2" type="primary">Rbm43_0</name>
    <name evidence="2" type="ORF">FURFIG_R14006</name>
</gene>
<dbReference type="AlphaFoldDB" id="A0A7K5BAM2"/>
<accession>A0A7K5BAM2</accession>
<feature type="compositionally biased region" description="Basic residues" evidence="1">
    <location>
        <begin position="81"/>
        <end position="90"/>
    </location>
</feature>
<dbReference type="PANTHER" id="PTHR15225:SF8">
    <property type="entry name" value="RNA-BINDING PROTEIN 43"/>
    <property type="match status" value="1"/>
</dbReference>
<organism evidence="2 3">
    <name type="scientific">Furnarius figulus</name>
    <dbReference type="NCBI Taxonomy" id="463165"/>
    <lineage>
        <taxon>Eukaryota</taxon>
        <taxon>Metazoa</taxon>
        <taxon>Chordata</taxon>
        <taxon>Craniata</taxon>
        <taxon>Vertebrata</taxon>
        <taxon>Euteleostomi</taxon>
        <taxon>Archelosauria</taxon>
        <taxon>Archosauria</taxon>
        <taxon>Dinosauria</taxon>
        <taxon>Saurischia</taxon>
        <taxon>Theropoda</taxon>
        <taxon>Coelurosauria</taxon>
        <taxon>Aves</taxon>
        <taxon>Neognathae</taxon>
        <taxon>Neoaves</taxon>
        <taxon>Telluraves</taxon>
        <taxon>Australaves</taxon>
        <taxon>Passeriformes</taxon>
        <taxon>Furnariidae</taxon>
        <taxon>Furnarius</taxon>
    </lineage>
</organism>
<feature type="non-terminal residue" evidence="2">
    <location>
        <position position="1"/>
    </location>
</feature>
<evidence type="ECO:0000313" key="2">
    <source>
        <dbReference type="EMBL" id="NWR92912.1"/>
    </source>
</evidence>
<keyword evidence="3" id="KW-1185">Reference proteome</keyword>
<evidence type="ECO:0000256" key="1">
    <source>
        <dbReference type="SAM" id="MobiDB-lite"/>
    </source>
</evidence>
<name>A0A7K5BAM2_9FURN</name>
<proteinExistence type="predicted"/>